<evidence type="ECO:0000313" key="2">
    <source>
        <dbReference type="EMBL" id="KAK4221813.1"/>
    </source>
</evidence>
<evidence type="ECO:0000313" key="3">
    <source>
        <dbReference type="Proteomes" id="UP001301958"/>
    </source>
</evidence>
<dbReference type="EMBL" id="MU865513">
    <property type="protein sequence ID" value="KAK4221813.1"/>
    <property type="molecule type" value="Genomic_DNA"/>
</dbReference>
<reference evidence="2" key="2">
    <citation type="submission" date="2023-05" db="EMBL/GenBank/DDBJ databases">
        <authorList>
            <consortium name="Lawrence Berkeley National Laboratory"/>
            <person name="Steindorff A."/>
            <person name="Hensen N."/>
            <person name="Bonometti L."/>
            <person name="Westerberg I."/>
            <person name="Brannstrom I.O."/>
            <person name="Guillou S."/>
            <person name="Cros-Aarteil S."/>
            <person name="Calhoun S."/>
            <person name="Haridas S."/>
            <person name="Kuo A."/>
            <person name="Mondo S."/>
            <person name="Pangilinan J."/>
            <person name="Riley R."/>
            <person name="Labutti K."/>
            <person name="Andreopoulos B."/>
            <person name="Lipzen A."/>
            <person name="Chen C."/>
            <person name="Yanf M."/>
            <person name="Daum C."/>
            <person name="Ng V."/>
            <person name="Clum A."/>
            <person name="Ohm R."/>
            <person name="Martin F."/>
            <person name="Silar P."/>
            <person name="Natvig D."/>
            <person name="Lalanne C."/>
            <person name="Gautier V."/>
            <person name="Ament-Velasquez S.L."/>
            <person name="Kruys A."/>
            <person name="Hutchinson M.I."/>
            <person name="Powell A.J."/>
            <person name="Barry K."/>
            <person name="Miller A.N."/>
            <person name="Grigoriev I.V."/>
            <person name="Debuchy R."/>
            <person name="Gladieux P."/>
            <person name="Thoren M.H."/>
            <person name="Johannesson H."/>
        </authorList>
    </citation>
    <scope>NUCLEOTIDE SEQUENCE</scope>
    <source>
        <strain evidence="2">CBS 990.96</strain>
    </source>
</reference>
<organism evidence="2 3">
    <name type="scientific">Podospora fimiseda</name>
    <dbReference type="NCBI Taxonomy" id="252190"/>
    <lineage>
        <taxon>Eukaryota</taxon>
        <taxon>Fungi</taxon>
        <taxon>Dikarya</taxon>
        <taxon>Ascomycota</taxon>
        <taxon>Pezizomycotina</taxon>
        <taxon>Sordariomycetes</taxon>
        <taxon>Sordariomycetidae</taxon>
        <taxon>Sordariales</taxon>
        <taxon>Podosporaceae</taxon>
        <taxon>Podospora</taxon>
    </lineage>
</organism>
<keyword evidence="3" id="KW-1185">Reference proteome</keyword>
<protein>
    <submittedName>
        <fullName evidence="2">Uncharacterized protein</fullName>
    </submittedName>
</protein>
<dbReference type="Proteomes" id="UP001301958">
    <property type="component" value="Unassembled WGS sequence"/>
</dbReference>
<evidence type="ECO:0000256" key="1">
    <source>
        <dbReference type="SAM" id="MobiDB-lite"/>
    </source>
</evidence>
<sequence>MQVYHNIKLCISSRPEPVFQKAFGHHPSLGLQDLTQADIEAVVDDFWESCHLSRRIKPGLARRNWKSFGPSNNAPEECFSGLPCSEKHPG</sequence>
<reference evidence="2" key="1">
    <citation type="journal article" date="2023" name="Mol. Phylogenet. Evol.">
        <title>Genome-scale phylogeny and comparative genomics of the fungal order Sordariales.</title>
        <authorList>
            <person name="Hensen N."/>
            <person name="Bonometti L."/>
            <person name="Westerberg I."/>
            <person name="Brannstrom I.O."/>
            <person name="Guillou S."/>
            <person name="Cros-Aarteil S."/>
            <person name="Calhoun S."/>
            <person name="Haridas S."/>
            <person name="Kuo A."/>
            <person name="Mondo S."/>
            <person name="Pangilinan J."/>
            <person name="Riley R."/>
            <person name="LaButti K."/>
            <person name="Andreopoulos B."/>
            <person name="Lipzen A."/>
            <person name="Chen C."/>
            <person name="Yan M."/>
            <person name="Daum C."/>
            <person name="Ng V."/>
            <person name="Clum A."/>
            <person name="Steindorff A."/>
            <person name="Ohm R.A."/>
            <person name="Martin F."/>
            <person name="Silar P."/>
            <person name="Natvig D.O."/>
            <person name="Lalanne C."/>
            <person name="Gautier V."/>
            <person name="Ament-Velasquez S.L."/>
            <person name="Kruys A."/>
            <person name="Hutchinson M.I."/>
            <person name="Powell A.J."/>
            <person name="Barry K."/>
            <person name="Miller A.N."/>
            <person name="Grigoriev I.V."/>
            <person name="Debuchy R."/>
            <person name="Gladieux P."/>
            <person name="Hiltunen Thoren M."/>
            <person name="Johannesson H."/>
        </authorList>
    </citation>
    <scope>NUCLEOTIDE SEQUENCE</scope>
    <source>
        <strain evidence="2">CBS 990.96</strain>
    </source>
</reference>
<feature type="region of interest" description="Disordered" evidence="1">
    <location>
        <begin position="68"/>
        <end position="90"/>
    </location>
</feature>
<name>A0AAN7BF68_9PEZI</name>
<gene>
    <name evidence="2" type="ORF">QBC38DRAFT_112790</name>
</gene>
<dbReference type="AlphaFoldDB" id="A0AAN7BF68"/>
<comment type="caution">
    <text evidence="2">The sequence shown here is derived from an EMBL/GenBank/DDBJ whole genome shotgun (WGS) entry which is preliminary data.</text>
</comment>
<proteinExistence type="predicted"/>
<accession>A0AAN7BF68</accession>